<evidence type="ECO:0000313" key="6">
    <source>
        <dbReference type="Proteomes" id="UP000564496"/>
    </source>
</evidence>
<keyword evidence="5" id="KW-0456">Lyase</keyword>
<sequence length="344" mass="36303">MTVELRSDNAASVSPAILEAMATVNSGSALAYGGDEVTAALENRVREVFEHPTARVFPVLSGTAANALSLSALTPPWGSVVCHETAHIMTSEGGATSLLAGGAVMTGVAGEGYKMAPEALQAHLDGVRWGDPHHSQPTVLSLTSPSDYGTVYSVPEISELTGIAKTRDLRVHLDGARFANAVVATGATPADLTWRAGVDVLSLGATKNGALSAEAIVCFSEAPADELVYRTKRSGHVTSKMRYQSAQLLAYLTDDLWLRNARNANERMRELCAGLGSLGIPLLNSPDANLVFAEIPDAVADRLETSGVLFYRLGGQVRFVTSWETTPEEIDGVLGCLGRQADPR</sequence>
<dbReference type="Gene3D" id="3.90.1150.10">
    <property type="entry name" value="Aspartate Aminotransferase, domain 1"/>
    <property type="match status" value="1"/>
</dbReference>
<evidence type="ECO:0000256" key="1">
    <source>
        <dbReference type="ARBA" id="ARBA00001933"/>
    </source>
</evidence>
<dbReference type="InterPro" id="IPR015422">
    <property type="entry name" value="PyrdxlP-dep_Trfase_small"/>
</dbReference>
<dbReference type="SUPFAM" id="SSF53383">
    <property type="entry name" value="PLP-dependent transferases"/>
    <property type="match status" value="1"/>
</dbReference>
<dbReference type="InterPro" id="IPR001597">
    <property type="entry name" value="ArAA_b-elim_lyase/Thr_aldolase"/>
</dbReference>
<organism evidence="5 6">
    <name type="scientific">Nocardioides panzhihuensis</name>
    <dbReference type="NCBI Taxonomy" id="860243"/>
    <lineage>
        <taxon>Bacteria</taxon>
        <taxon>Bacillati</taxon>
        <taxon>Actinomycetota</taxon>
        <taxon>Actinomycetes</taxon>
        <taxon>Propionibacteriales</taxon>
        <taxon>Nocardioidaceae</taxon>
        <taxon>Nocardioides</taxon>
    </lineage>
</organism>
<dbReference type="EMBL" id="JACBZR010000001">
    <property type="protein sequence ID" value="NYI77189.1"/>
    <property type="molecule type" value="Genomic_DNA"/>
</dbReference>
<reference evidence="5 6" key="1">
    <citation type="submission" date="2020-07" db="EMBL/GenBank/DDBJ databases">
        <title>Sequencing the genomes of 1000 actinobacteria strains.</title>
        <authorList>
            <person name="Klenk H.-P."/>
        </authorList>
    </citation>
    <scope>NUCLEOTIDE SEQUENCE [LARGE SCALE GENOMIC DNA]</scope>
    <source>
        <strain evidence="5 6">DSM 26487</strain>
    </source>
</reference>
<dbReference type="InterPro" id="IPR015424">
    <property type="entry name" value="PyrdxlP-dep_Trfase"/>
</dbReference>
<name>A0A7Z0DK99_9ACTN</name>
<keyword evidence="3" id="KW-0663">Pyridoxal phosphate</keyword>
<dbReference type="GO" id="GO:0006520">
    <property type="term" value="P:amino acid metabolic process"/>
    <property type="evidence" value="ECO:0007669"/>
    <property type="project" value="InterPro"/>
</dbReference>
<proteinExistence type="inferred from homology"/>
<evidence type="ECO:0000256" key="2">
    <source>
        <dbReference type="ARBA" id="ARBA00006966"/>
    </source>
</evidence>
<dbReference type="PANTHER" id="PTHR48097:SF5">
    <property type="entry name" value="LOW SPECIFICITY L-THREONINE ALDOLASE"/>
    <property type="match status" value="1"/>
</dbReference>
<gene>
    <name evidence="5" type="ORF">BJ988_001837</name>
</gene>
<dbReference type="RefSeq" id="WP_179657715.1">
    <property type="nucleotide sequence ID" value="NZ_JACBZR010000001.1"/>
</dbReference>
<dbReference type="AlphaFoldDB" id="A0A7Z0DK99"/>
<dbReference type="PANTHER" id="PTHR48097">
    <property type="entry name" value="L-THREONINE ALDOLASE-RELATED"/>
    <property type="match status" value="1"/>
</dbReference>
<evidence type="ECO:0000313" key="5">
    <source>
        <dbReference type="EMBL" id="NYI77189.1"/>
    </source>
</evidence>
<dbReference type="EC" id="4.1.2.5" evidence="5"/>
<comment type="cofactor">
    <cofactor evidence="1">
        <name>pyridoxal 5'-phosphate</name>
        <dbReference type="ChEBI" id="CHEBI:597326"/>
    </cofactor>
</comment>
<comment type="caution">
    <text evidence="5">The sequence shown here is derived from an EMBL/GenBank/DDBJ whole genome shotgun (WGS) entry which is preliminary data.</text>
</comment>
<dbReference type="Proteomes" id="UP000564496">
    <property type="component" value="Unassembled WGS sequence"/>
</dbReference>
<evidence type="ECO:0000259" key="4">
    <source>
        <dbReference type="Pfam" id="PF01212"/>
    </source>
</evidence>
<evidence type="ECO:0000256" key="3">
    <source>
        <dbReference type="ARBA" id="ARBA00022898"/>
    </source>
</evidence>
<dbReference type="InterPro" id="IPR015421">
    <property type="entry name" value="PyrdxlP-dep_Trfase_major"/>
</dbReference>
<protein>
    <submittedName>
        <fullName evidence="5">Threonine aldolase</fullName>
        <ecNumber evidence="5">4.1.2.5</ecNumber>
    </submittedName>
</protein>
<dbReference type="GO" id="GO:0004793">
    <property type="term" value="F:threonine aldolase activity"/>
    <property type="evidence" value="ECO:0007669"/>
    <property type="project" value="UniProtKB-EC"/>
</dbReference>
<keyword evidence="6" id="KW-1185">Reference proteome</keyword>
<feature type="domain" description="Aromatic amino acid beta-eliminating lyase/threonine aldolase" evidence="4">
    <location>
        <begin position="4"/>
        <end position="295"/>
    </location>
</feature>
<accession>A0A7Z0DK99</accession>
<dbReference type="Pfam" id="PF01212">
    <property type="entry name" value="Beta_elim_lyase"/>
    <property type="match status" value="1"/>
</dbReference>
<dbReference type="Gene3D" id="3.40.640.10">
    <property type="entry name" value="Type I PLP-dependent aspartate aminotransferase-like (Major domain)"/>
    <property type="match status" value="1"/>
</dbReference>
<comment type="similarity">
    <text evidence="2">Belongs to the threonine aldolase family.</text>
</comment>